<feature type="compositionally biased region" description="Low complexity" evidence="2">
    <location>
        <begin position="693"/>
        <end position="704"/>
    </location>
</feature>
<dbReference type="Gene3D" id="1.10.10.10">
    <property type="entry name" value="Winged helix-like DNA-binding domain superfamily/Winged helix DNA-binding domain"/>
    <property type="match status" value="1"/>
</dbReference>
<feature type="region of interest" description="Disordered" evidence="2">
    <location>
        <begin position="684"/>
        <end position="719"/>
    </location>
</feature>
<dbReference type="Proteomes" id="UP001153069">
    <property type="component" value="Unassembled WGS sequence"/>
</dbReference>
<gene>
    <name evidence="4" type="ORF">SEMRO_940_G222560.1</name>
</gene>
<evidence type="ECO:0000313" key="4">
    <source>
        <dbReference type="EMBL" id="CAB9518503.1"/>
    </source>
</evidence>
<accession>A0A9N8HPZ1</accession>
<dbReference type="GO" id="GO:0043565">
    <property type="term" value="F:sequence-specific DNA binding"/>
    <property type="evidence" value="ECO:0007669"/>
    <property type="project" value="InterPro"/>
</dbReference>
<feature type="region of interest" description="Disordered" evidence="2">
    <location>
        <begin position="168"/>
        <end position="311"/>
    </location>
</feature>
<feature type="compositionally biased region" description="Basic residues" evidence="2">
    <location>
        <begin position="243"/>
        <end position="257"/>
    </location>
</feature>
<dbReference type="AlphaFoldDB" id="A0A9N8HPZ1"/>
<organism evidence="4 5">
    <name type="scientific">Seminavis robusta</name>
    <dbReference type="NCBI Taxonomy" id="568900"/>
    <lineage>
        <taxon>Eukaryota</taxon>
        <taxon>Sar</taxon>
        <taxon>Stramenopiles</taxon>
        <taxon>Ochrophyta</taxon>
        <taxon>Bacillariophyta</taxon>
        <taxon>Bacillariophyceae</taxon>
        <taxon>Bacillariophycidae</taxon>
        <taxon>Naviculales</taxon>
        <taxon>Naviculaceae</taxon>
        <taxon>Seminavis</taxon>
    </lineage>
</organism>
<dbReference type="OrthoDB" id="49438at2759"/>
<feature type="compositionally biased region" description="Basic and acidic residues" evidence="2">
    <location>
        <begin position="705"/>
        <end position="719"/>
    </location>
</feature>
<reference evidence="4" key="1">
    <citation type="submission" date="2020-06" db="EMBL/GenBank/DDBJ databases">
        <authorList>
            <consortium name="Plant Systems Biology data submission"/>
        </authorList>
    </citation>
    <scope>NUCLEOTIDE SEQUENCE</scope>
    <source>
        <strain evidence="4">D6</strain>
    </source>
</reference>
<evidence type="ECO:0000256" key="1">
    <source>
        <dbReference type="ARBA" id="ARBA00023125"/>
    </source>
</evidence>
<dbReference type="Pfam" id="PF00447">
    <property type="entry name" value="HSF_DNA-bind"/>
    <property type="match status" value="1"/>
</dbReference>
<feature type="compositionally biased region" description="Acidic residues" evidence="2">
    <location>
        <begin position="199"/>
        <end position="218"/>
    </location>
</feature>
<evidence type="ECO:0000256" key="2">
    <source>
        <dbReference type="SAM" id="MobiDB-lite"/>
    </source>
</evidence>
<comment type="caution">
    <text evidence="4">The sequence shown here is derived from an EMBL/GenBank/DDBJ whole genome shotgun (WGS) entry which is preliminary data.</text>
</comment>
<dbReference type="InterPro" id="IPR000232">
    <property type="entry name" value="HSF_DNA-bd"/>
</dbReference>
<keyword evidence="1" id="KW-0238">DNA-binding</keyword>
<proteinExistence type="predicted"/>
<feature type="compositionally biased region" description="Basic and acidic residues" evidence="2">
    <location>
        <begin position="168"/>
        <end position="180"/>
    </location>
</feature>
<name>A0A9N8HPZ1_9STRA</name>
<keyword evidence="5" id="KW-1185">Reference proteome</keyword>
<feature type="domain" description="HSF-type DNA-binding" evidence="3">
    <location>
        <begin position="345"/>
        <end position="443"/>
    </location>
</feature>
<evidence type="ECO:0000313" key="5">
    <source>
        <dbReference type="Proteomes" id="UP001153069"/>
    </source>
</evidence>
<dbReference type="GO" id="GO:0003700">
    <property type="term" value="F:DNA-binding transcription factor activity"/>
    <property type="evidence" value="ECO:0007669"/>
    <property type="project" value="InterPro"/>
</dbReference>
<protein>
    <submittedName>
        <fullName evidence="4">Transcription factor</fullName>
    </submittedName>
</protein>
<evidence type="ECO:0000259" key="3">
    <source>
        <dbReference type="Pfam" id="PF00447"/>
    </source>
</evidence>
<feature type="region of interest" description="Disordered" evidence="2">
    <location>
        <begin position="1"/>
        <end position="93"/>
    </location>
</feature>
<feature type="compositionally biased region" description="Polar residues" evidence="2">
    <location>
        <begin position="79"/>
        <end position="93"/>
    </location>
</feature>
<dbReference type="InterPro" id="IPR036388">
    <property type="entry name" value="WH-like_DNA-bd_sf"/>
</dbReference>
<sequence length="719" mass="79211">MPHQRGDPHGFTARNARAAVLRDSREPPAHSLHPSEFQRRRFLVHHPSPGGQQPPHPSMHPGMYHGSHPHSPAGWYGSSVATNSPHRVPGSSLSVASNETMVEEPVVKKEPAVTPDAKKTPATADEEMRKKQEIIHEALRRHMDDDNSIGTNEADAASALLFATAAMRRAEQQKEQEKQAQQHSSKVSVAGSTKAESQGAEETEEKEHEDEEEEEDGEVTATSQDGGGEEKRKDETNESSVPLKKRRKLMNFLRKKPVTTATTEKQPLHVSPLPSPQVRSRVAGHESSEETLESNSPRRHAASSSSTCMDNSYDAKETHCLHDGSKIQNAAEISPPPSQVVIEHFPTVLHHILTNSEFAGSVVQWLPDGEAWKIIRWDALRRQVLPKYFPQLRDEDGKIGSSIDTFLWHLAGWGFEEIQDGPDVGAYKNKFFRKDSAQLCRQMMSAHKQVELESPRVAKKTPSTISDKLREASQPHSILQVPSLASRSESEACSKEVEKAALKWREEQLKRGAIHSPTVSYPAMAGRPMRHPETPIFVNYRMADIAYAAPEGWQYFPESPLGMRHLGSGVAGYEQRMLQQQRFEFPRSAALHGTPRVQSGRGALRLPIPSKAGIGNAAGSIRRSSFPVSNRGKGSRLAPGLRIPIAATSEIMRTREVKPAFEPEDSAGIAKAGEEVAERVAVAVSKKTKRKLPLSGSSSAASKSEAPKESKTPTKEEDV</sequence>
<feature type="compositionally biased region" description="Polar residues" evidence="2">
    <location>
        <begin position="183"/>
        <end position="196"/>
    </location>
</feature>
<dbReference type="EMBL" id="CAICTM010000938">
    <property type="protein sequence ID" value="CAB9518503.1"/>
    <property type="molecule type" value="Genomic_DNA"/>
</dbReference>